<proteinExistence type="predicted"/>
<dbReference type="AlphaFoldDB" id="A0A914S3W0"/>
<keyword evidence="1" id="KW-1185">Reference proteome</keyword>
<reference evidence="2" key="1">
    <citation type="submission" date="2022-11" db="UniProtKB">
        <authorList>
            <consortium name="WormBaseParasite"/>
        </authorList>
    </citation>
    <scope>IDENTIFICATION</scope>
</reference>
<dbReference type="Proteomes" id="UP000887564">
    <property type="component" value="Unplaced"/>
</dbReference>
<organism evidence="1 2">
    <name type="scientific">Parascaris equorum</name>
    <name type="common">Equine roundworm</name>
    <dbReference type="NCBI Taxonomy" id="6256"/>
    <lineage>
        <taxon>Eukaryota</taxon>
        <taxon>Metazoa</taxon>
        <taxon>Ecdysozoa</taxon>
        <taxon>Nematoda</taxon>
        <taxon>Chromadorea</taxon>
        <taxon>Rhabditida</taxon>
        <taxon>Spirurina</taxon>
        <taxon>Ascaridomorpha</taxon>
        <taxon>Ascaridoidea</taxon>
        <taxon>Ascarididae</taxon>
        <taxon>Parascaris</taxon>
    </lineage>
</organism>
<sequence length="114" mass="12792">MDKSDEICVQAAWKCIYSPTTVGSKGSAKAKTKAALEKLIIAKANEYVKRWHRRVGRRLYIVVPKLKVMATDWVEMAMKAALKGTVQTVVLTNTNELTINSADPYQRSIARPIR</sequence>
<dbReference type="WBParaSite" id="PEQ_0000896101-mRNA-1">
    <property type="protein sequence ID" value="PEQ_0000896101-mRNA-1"/>
    <property type="gene ID" value="PEQ_0000896101"/>
</dbReference>
<evidence type="ECO:0000313" key="1">
    <source>
        <dbReference type="Proteomes" id="UP000887564"/>
    </source>
</evidence>
<name>A0A914S3W0_PAREQ</name>
<protein>
    <submittedName>
        <fullName evidence="2">Uncharacterized protein</fullName>
    </submittedName>
</protein>
<evidence type="ECO:0000313" key="2">
    <source>
        <dbReference type="WBParaSite" id="PEQ_0000896101-mRNA-1"/>
    </source>
</evidence>
<accession>A0A914S3W0</accession>